<dbReference type="PROSITE" id="PS50102">
    <property type="entry name" value="RRM"/>
    <property type="match status" value="3"/>
</dbReference>
<name>A0A7J5ZWQ3_AMEME</name>
<feature type="domain" description="RRM" evidence="13">
    <location>
        <begin position="75"/>
        <end position="153"/>
    </location>
</feature>
<dbReference type="InterPro" id="IPR034435">
    <property type="entry name" value="RBM46_RRM2"/>
</dbReference>
<dbReference type="GO" id="GO:0007283">
    <property type="term" value="P:spermatogenesis"/>
    <property type="evidence" value="ECO:0007669"/>
    <property type="project" value="UniProtKB-KW"/>
</dbReference>
<evidence type="ECO:0000256" key="3">
    <source>
        <dbReference type="ARBA" id="ARBA00022490"/>
    </source>
</evidence>
<dbReference type="NCBIfam" id="TIGR01648">
    <property type="entry name" value="hnRNP-R-Q"/>
    <property type="match status" value="1"/>
</dbReference>
<dbReference type="Gene3D" id="3.30.70.330">
    <property type="match status" value="3"/>
</dbReference>
<gene>
    <name evidence="14" type="ORF">AMELA_G00227990</name>
</gene>
<keyword evidence="4" id="KW-0677">Repeat</keyword>
<keyword evidence="7 11" id="KW-0694">RNA-binding</keyword>
<comment type="caution">
    <text evidence="14">The sequence shown here is derived from an EMBL/GenBank/DDBJ whole genome shotgun (WGS) entry which is preliminary data.</text>
</comment>
<evidence type="ECO:0000256" key="12">
    <source>
        <dbReference type="SAM" id="MobiDB-lite"/>
    </source>
</evidence>
<dbReference type="PANTHER" id="PTHR21245">
    <property type="entry name" value="HETEROGENEOUS NUCLEAR RIBONUCLEOPROTEIN"/>
    <property type="match status" value="1"/>
</dbReference>
<evidence type="ECO:0000256" key="4">
    <source>
        <dbReference type="ARBA" id="ARBA00022737"/>
    </source>
</evidence>
<dbReference type="CDD" id="cd12492">
    <property type="entry name" value="RRM2_RBM46"/>
    <property type="match status" value="1"/>
</dbReference>
<evidence type="ECO:0000256" key="1">
    <source>
        <dbReference type="ARBA" id="ARBA00004496"/>
    </source>
</evidence>
<dbReference type="CDD" id="cd12484">
    <property type="entry name" value="RRM1_RBM46"/>
    <property type="match status" value="1"/>
</dbReference>
<evidence type="ECO:0000256" key="9">
    <source>
        <dbReference type="ARBA" id="ARBA00023254"/>
    </source>
</evidence>
<evidence type="ECO:0000256" key="2">
    <source>
        <dbReference type="ARBA" id="ARBA00021018"/>
    </source>
</evidence>
<dbReference type="AlphaFoldDB" id="A0A7J5ZWQ3"/>
<dbReference type="SMART" id="SM00360">
    <property type="entry name" value="RRM"/>
    <property type="match status" value="3"/>
</dbReference>
<keyword evidence="3" id="KW-0963">Cytoplasm</keyword>
<evidence type="ECO:0000256" key="11">
    <source>
        <dbReference type="PROSITE-ProRule" id="PRU00176"/>
    </source>
</evidence>
<evidence type="ECO:0000313" key="14">
    <source>
        <dbReference type="EMBL" id="KAF4074853.1"/>
    </source>
</evidence>
<dbReference type="InterPro" id="IPR006535">
    <property type="entry name" value="HnRNP_R/Q_splicing_fac"/>
</dbReference>
<keyword evidence="5" id="KW-0221">Differentiation</keyword>
<dbReference type="InterPro" id="IPR000504">
    <property type="entry name" value="RRM_dom"/>
</dbReference>
<dbReference type="InterPro" id="IPR034434">
    <property type="entry name" value="RBM46_RRM1"/>
</dbReference>
<comment type="subcellular location">
    <subcellularLocation>
        <location evidence="1">Cytoplasm</location>
    </subcellularLocation>
</comment>
<evidence type="ECO:0000256" key="5">
    <source>
        <dbReference type="ARBA" id="ARBA00022782"/>
    </source>
</evidence>
<reference evidence="14 15" key="1">
    <citation type="submission" date="2020-02" db="EMBL/GenBank/DDBJ databases">
        <title>A chromosome-scale genome assembly of the black bullhead catfish (Ameiurus melas).</title>
        <authorList>
            <person name="Wen M."/>
            <person name="Zham M."/>
            <person name="Cabau C."/>
            <person name="Klopp C."/>
            <person name="Donnadieu C."/>
            <person name="Roques C."/>
            <person name="Bouchez O."/>
            <person name="Lampietro C."/>
            <person name="Jouanno E."/>
            <person name="Herpin A."/>
            <person name="Louis A."/>
            <person name="Berthelot C."/>
            <person name="Parey E."/>
            <person name="Roest-Crollius H."/>
            <person name="Braasch I."/>
            <person name="Postlethwait J."/>
            <person name="Robinson-Rechavi M."/>
            <person name="Echchiki A."/>
            <person name="Begum T."/>
            <person name="Montfort J."/>
            <person name="Schartl M."/>
            <person name="Bobe J."/>
            <person name="Guiguen Y."/>
        </authorList>
    </citation>
    <scope>NUCLEOTIDE SEQUENCE [LARGE SCALE GENOMIC DNA]</scope>
    <source>
        <strain evidence="14">M_S1</strain>
        <tissue evidence="14">Blood</tissue>
    </source>
</reference>
<evidence type="ECO:0000256" key="10">
    <source>
        <dbReference type="ARBA" id="ARBA00030581"/>
    </source>
</evidence>
<protein>
    <recommendedName>
        <fullName evidence="2">Probable RNA-binding protein 46</fullName>
    </recommendedName>
    <alternativeName>
        <fullName evidence="10">RNA-binding motif protein 46</fullName>
    </alternativeName>
</protein>
<evidence type="ECO:0000313" key="15">
    <source>
        <dbReference type="Proteomes" id="UP000593565"/>
    </source>
</evidence>
<keyword evidence="15" id="KW-1185">Reference proteome</keyword>
<feature type="domain" description="RRM" evidence="13">
    <location>
        <begin position="155"/>
        <end position="237"/>
    </location>
</feature>
<dbReference type="GO" id="GO:0003723">
    <property type="term" value="F:RNA binding"/>
    <property type="evidence" value="ECO:0007669"/>
    <property type="project" value="UniProtKB-UniRule"/>
</dbReference>
<evidence type="ECO:0000256" key="7">
    <source>
        <dbReference type="ARBA" id="ARBA00022884"/>
    </source>
</evidence>
<feature type="region of interest" description="Disordered" evidence="12">
    <location>
        <begin position="333"/>
        <end position="357"/>
    </location>
</feature>
<keyword evidence="8" id="KW-0896">Oogenesis</keyword>
<sequence length="557" mass="61388">MSNIRGIFDATGAALRVEMSEGGVESCSDDQSVHNELALLALLEKTGYSMVQENGQRKFGGPPPGWEGPPPPRGCEVFVGKIPRDMYEDKLVPVFERAGHIYEFRLMMEFSGENRGYAFVMYTTREAAQLAITLLDNYEIRPGKFIGVCVSLDNCRLFIGSIPKDRKKEEIQEEMMKVTDGVVDVIVYPSATDKSKNRGFAFVEYESHKAAAMARRKLIPGTFQLWGHTIQVDWAEPEKDVDEETMQRVRVLYVRNLMLHTSEEALHSEFSCLKPGSVERVKKLTDYAFIHFYCREDALAAQQCMNGKIIDGSPIEVTLAKPVSKDAGRRFRTRFGHNGTEPAHYSDPNFQSKDDSPISVGSAGMGDGFSPRDLSLSPQPSSPYSVELERCVYPFLPGSGLVPISLQSLKPSHLSSAVSLLEYYCHKNGWSLPEYYLYTTTAASLSAAAHEGRALLVYKVVISSTQSSYMPNKLCTVLEDAKELAACNALWNLDLALFGPGSPGRFSPPAVSSGTGLLSFACQAVPYPAYSVAPVSSPMSVSSTRGSRIYIPNQSSF</sequence>
<dbReference type="Pfam" id="PF00076">
    <property type="entry name" value="RRM_1"/>
    <property type="match status" value="3"/>
</dbReference>
<dbReference type="SUPFAM" id="SSF54928">
    <property type="entry name" value="RNA-binding domain, RBD"/>
    <property type="match status" value="2"/>
</dbReference>
<accession>A0A7J5ZWQ3</accession>
<dbReference type="FunFam" id="3.30.70.330:FF:000022">
    <property type="entry name" value="APOBEC1 complementation factor isoform X1"/>
    <property type="match status" value="1"/>
</dbReference>
<dbReference type="GO" id="GO:0048477">
    <property type="term" value="P:oogenesis"/>
    <property type="evidence" value="ECO:0007669"/>
    <property type="project" value="UniProtKB-KW"/>
</dbReference>
<dbReference type="FunFam" id="3.30.70.330:FF:000026">
    <property type="entry name" value="APOBEC1 complementation factor isoform X1"/>
    <property type="match status" value="1"/>
</dbReference>
<dbReference type="InterPro" id="IPR012677">
    <property type="entry name" value="Nucleotide-bd_a/b_plait_sf"/>
</dbReference>
<evidence type="ECO:0000259" key="13">
    <source>
        <dbReference type="PROSITE" id="PS50102"/>
    </source>
</evidence>
<evidence type="ECO:0000256" key="8">
    <source>
        <dbReference type="ARBA" id="ARBA00022943"/>
    </source>
</evidence>
<evidence type="ECO:0000256" key="6">
    <source>
        <dbReference type="ARBA" id="ARBA00022871"/>
    </source>
</evidence>
<dbReference type="InterPro" id="IPR035979">
    <property type="entry name" value="RBD_domain_sf"/>
</dbReference>
<dbReference type="Pfam" id="PF14709">
    <property type="entry name" value="DND1_DSRM"/>
    <property type="match status" value="1"/>
</dbReference>
<proteinExistence type="predicted"/>
<dbReference type="Proteomes" id="UP000593565">
    <property type="component" value="Unassembled WGS sequence"/>
</dbReference>
<dbReference type="GO" id="GO:0005737">
    <property type="term" value="C:cytoplasm"/>
    <property type="evidence" value="ECO:0007669"/>
    <property type="project" value="UniProtKB-SubCell"/>
</dbReference>
<dbReference type="GO" id="GO:0051321">
    <property type="term" value="P:meiotic cell cycle"/>
    <property type="evidence" value="ECO:0007669"/>
    <property type="project" value="UniProtKB-KW"/>
</dbReference>
<keyword evidence="9" id="KW-0469">Meiosis</keyword>
<organism evidence="14 15">
    <name type="scientific">Ameiurus melas</name>
    <name type="common">Black bullhead</name>
    <name type="synonym">Silurus melas</name>
    <dbReference type="NCBI Taxonomy" id="219545"/>
    <lineage>
        <taxon>Eukaryota</taxon>
        <taxon>Metazoa</taxon>
        <taxon>Chordata</taxon>
        <taxon>Craniata</taxon>
        <taxon>Vertebrata</taxon>
        <taxon>Euteleostomi</taxon>
        <taxon>Actinopterygii</taxon>
        <taxon>Neopterygii</taxon>
        <taxon>Teleostei</taxon>
        <taxon>Ostariophysi</taxon>
        <taxon>Siluriformes</taxon>
        <taxon>Ictaluridae</taxon>
        <taxon>Ameiurus</taxon>
    </lineage>
</organism>
<keyword evidence="6" id="KW-0744">Spermatogenesis</keyword>
<feature type="domain" description="RRM" evidence="13">
    <location>
        <begin position="250"/>
        <end position="322"/>
    </location>
</feature>
<dbReference type="EMBL" id="JAAGNN010000021">
    <property type="protein sequence ID" value="KAF4074853.1"/>
    <property type="molecule type" value="Genomic_DNA"/>
</dbReference>